<keyword evidence="3" id="KW-1185">Reference proteome</keyword>
<protein>
    <submittedName>
        <fullName evidence="2">Uncharacterized protein</fullName>
    </submittedName>
</protein>
<dbReference type="STRING" id="479435.Kfla_2445"/>
<dbReference type="OrthoDB" id="113459at2"/>
<accession>D2PW67</accession>
<feature type="region of interest" description="Disordered" evidence="1">
    <location>
        <begin position="226"/>
        <end position="252"/>
    </location>
</feature>
<evidence type="ECO:0000313" key="2">
    <source>
        <dbReference type="EMBL" id="ADB31519.1"/>
    </source>
</evidence>
<feature type="compositionally biased region" description="Polar residues" evidence="1">
    <location>
        <begin position="234"/>
        <end position="243"/>
    </location>
</feature>
<proteinExistence type="predicted"/>
<dbReference type="KEGG" id="kfl:Kfla_2445"/>
<organism evidence="2 3">
    <name type="scientific">Kribbella flavida (strain DSM 17836 / JCM 10339 / NBRC 14399)</name>
    <dbReference type="NCBI Taxonomy" id="479435"/>
    <lineage>
        <taxon>Bacteria</taxon>
        <taxon>Bacillati</taxon>
        <taxon>Actinomycetota</taxon>
        <taxon>Actinomycetes</taxon>
        <taxon>Propionibacteriales</taxon>
        <taxon>Kribbellaceae</taxon>
        <taxon>Kribbella</taxon>
    </lineage>
</organism>
<dbReference type="AlphaFoldDB" id="D2PW67"/>
<reference evidence="3" key="1">
    <citation type="submission" date="2009-09" db="EMBL/GenBank/DDBJ databases">
        <title>The complete genome of Kribbella flavida DSM 17836.</title>
        <authorList>
            <consortium name="US DOE Joint Genome Institute (JGI-PGF)"/>
            <person name="Lucas S."/>
            <person name="Copeland A."/>
            <person name="Lapidus A."/>
            <person name="Glavina del Rio T."/>
            <person name="Dalin E."/>
            <person name="Tice H."/>
            <person name="Bruce D."/>
            <person name="Goodwin L."/>
            <person name="Pitluck S."/>
            <person name="Kyrpides N."/>
            <person name="Mavromatis K."/>
            <person name="Ivanova N."/>
            <person name="Saunders E."/>
            <person name="Brettin T."/>
            <person name="Detter J.C."/>
            <person name="Han C."/>
            <person name="Larimer F."/>
            <person name="Land M."/>
            <person name="Hauser L."/>
            <person name="Markowitz V."/>
            <person name="Cheng J.-F."/>
            <person name="Hugenholtz P."/>
            <person name="Woyke T."/>
            <person name="Wu D."/>
            <person name="Pukall R."/>
            <person name="Klenk H.-P."/>
            <person name="Eisen J.A."/>
        </authorList>
    </citation>
    <scope>NUCLEOTIDE SEQUENCE [LARGE SCALE GENOMIC DNA]</scope>
    <source>
        <strain evidence="3">DSM 17836 / JCM 10339 / NBRC 14399</strain>
    </source>
</reference>
<reference evidence="2 3" key="2">
    <citation type="journal article" date="2010" name="Stand. Genomic Sci.">
        <title>Complete genome sequence of Kribbella flavida type strain (IFO 14399).</title>
        <authorList>
            <person name="Pukall R."/>
            <person name="Lapidus A."/>
            <person name="Glavina Del Rio T."/>
            <person name="Copeland A."/>
            <person name="Tice H."/>
            <person name="Cheng J.-F."/>
            <person name="Lucas S."/>
            <person name="Chen F."/>
            <person name="Nolan M."/>
            <person name="LaButti K."/>
            <person name="Pati A."/>
            <person name="Ivanova N."/>
            <person name="Mavrommatis K."/>
            <person name="Mikhailova N."/>
            <person name="Pitluck S."/>
            <person name="Bruce D."/>
            <person name="Goodwin L."/>
            <person name="Land M."/>
            <person name="Hauser L."/>
            <person name="Chang Y.-J."/>
            <person name="Jeffries C.D."/>
            <person name="Chen A."/>
            <person name="Palaniappan K."/>
            <person name="Chain P."/>
            <person name="Rohde M."/>
            <person name="Goeker M."/>
            <person name="Bristow J."/>
            <person name="Eisen J.A."/>
            <person name="Markowitz V."/>
            <person name="Hugenholtz P."/>
            <person name="Kyrpides N.C."/>
            <person name="Klenk H.-P."/>
            <person name="Brettin T."/>
        </authorList>
    </citation>
    <scope>NUCLEOTIDE SEQUENCE [LARGE SCALE GENOMIC DNA]</scope>
    <source>
        <strain evidence="3">DSM 17836 / JCM 10339 / NBRC 14399</strain>
    </source>
</reference>
<dbReference type="eggNOG" id="COG1569">
    <property type="taxonomic scope" value="Bacteria"/>
</dbReference>
<dbReference type="Proteomes" id="UP000007967">
    <property type="component" value="Chromosome"/>
</dbReference>
<evidence type="ECO:0000313" key="3">
    <source>
        <dbReference type="Proteomes" id="UP000007967"/>
    </source>
</evidence>
<dbReference type="HOGENOM" id="CLU_096418_0_1_11"/>
<sequence>MTASEPLPPGRPERAFLDANVIRGQLTNDILLSMAARDVFEPRWSQQVLDEMRRNRPPGVPGDRIDKRITAMNRYFPRAMTSGHEGLALRMQADDKDKHVLAGAVHSGSEVLVTDNVKDFHPPSTGPDKMRVEKLSRFLNRKLEENPGRVQSALQDLVRRNQRDPRTMSALIDKMAGQPELRAFAQKLNSVVPPDQRGTAEVLTANQRRSAQSIALDGMADARGAVASRPIAATGQQKNSPSIPQRDPYHDR</sequence>
<gene>
    <name evidence="2" type="ordered locus">Kfla_2445</name>
</gene>
<dbReference type="EMBL" id="CP001736">
    <property type="protein sequence ID" value="ADB31519.1"/>
    <property type="molecule type" value="Genomic_DNA"/>
</dbReference>
<name>D2PW67_KRIFD</name>
<evidence type="ECO:0000256" key="1">
    <source>
        <dbReference type="SAM" id="MobiDB-lite"/>
    </source>
</evidence>
<dbReference type="RefSeq" id="WP_012920075.1">
    <property type="nucleotide sequence ID" value="NC_013729.1"/>
</dbReference>